<evidence type="ECO:0008006" key="6">
    <source>
        <dbReference type="Google" id="ProtNLM"/>
    </source>
</evidence>
<dbReference type="EMBL" id="JACGCM010001055">
    <property type="protein sequence ID" value="KAF6162139.1"/>
    <property type="molecule type" value="Genomic_DNA"/>
</dbReference>
<dbReference type="InterPro" id="IPR027417">
    <property type="entry name" value="P-loop_NTPase"/>
</dbReference>
<dbReference type="PANTHER" id="PTHR45644">
    <property type="entry name" value="AAA ATPASE, PUTATIVE (AFU_ORTHOLOGUE AFUA_2G12920)-RELATED-RELATED"/>
    <property type="match status" value="1"/>
</dbReference>
<dbReference type="PANTHER" id="PTHR45644:SF56">
    <property type="entry name" value="AAA ATPASE, PUTATIVE (AFU_ORTHOLOGUE AFUA_2G12920)-RELATED"/>
    <property type="match status" value="1"/>
</dbReference>
<evidence type="ECO:0000313" key="5">
    <source>
        <dbReference type="Proteomes" id="UP000541444"/>
    </source>
</evidence>
<feature type="region of interest" description="Disordered" evidence="3">
    <location>
        <begin position="1"/>
        <end position="21"/>
    </location>
</feature>
<dbReference type="GO" id="GO:0005741">
    <property type="term" value="C:mitochondrial outer membrane"/>
    <property type="evidence" value="ECO:0007669"/>
    <property type="project" value="TreeGrafter"/>
</dbReference>
<keyword evidence="1" id="KW-0547">Nucleotide-binding</keyword>
<feature type="compositionally biased region" description="Low complexity" evidence="3">
    <location>
        <begin position="1"/>
        <end position="11"/>
    </location>
</feature>
<sequence>MANAKTSTKTTTVKKKKNAGPSKLVLASEPKYSKAARRFYNENFRDLLQRLSEVLAAAGAWDGLRSKDSQRILILGVTNRPFDLDDAVIRRFPRRYLADVVLGFDSLEENLECDLVFSFLECLRMNTQVLALGRL</sequence>
<gene>
    <name evidence="4" type="ORF">GIB67_008268</name>
</gene>
<dbReference type="Proteomes" id="UP000541444">
    <property type="component" value="Unassembled WGS sequence"/>
</dbReference>
<evidence type="ECO:0000313" key="4">
    <source>
        <dbReference type="EMBL" id="KAF6162139.1"/>
    </source>
</evidence>
<name>A0A7J7N4M1_9MAGN</name>
<dbReference type="InterPro" id="IPR051701">
    <property type="entry name" value="Mito_OM_Translocase_MSP1"/>
</dbReference>
<dbReference type="AlphaFoldDB" id="A0A7J7N4M1"/>
<keyword evidence="2" id="KW-0067">ATP-binding</keyword>
<dbReference type="OrthoDB" id="10254455at2759"/>
<proteinExistence type="predicted"/>
<organism evidence="4 5">
    <name type="scientific">Kingdonia uniflora</name>
    <dbReference type="NCBI Taxonomy" id="39325"/>
    <lineage>
        <taxon>Eukaryota</taxon>
        <taxon>Viridiplantae</taxon>
        <taxon>Streptophyta</taxon>
        <taxon>Embryophyta</taxon>
        <taxon>Tracheophyta</taxon>
        <taxon>Spermatophyta</taxon>
        <taxon>Magnoliopsida</taxon>
        <taxon>Ranunculales</taxon>
        <taxon>Circaeasteraceae</taxon>
        <taxon>Kingdonia</taxon>
    </lineage>
</organism>
<dbReference type="Gene3D" id="3.40.50.300">
    <property type="entry name" value="P-loop containing nucleotide triphosphate hydrolases"/>
    <property type="match status" value="1"/>
</dbReference>
<reference evidence="4 5" key="1">
    <citation type="journal article" date="2020" name="IScience">
        <title>Genome Sequencing of the Endangered Kingdonia uniflora (Circaeasteraceae, Ranunculales) Reveals Potential Mechanisms of Evolutionary Specialization.</title>
        <authorList>
            <person name="Sun Y."/>
            <person name="Deng T."/>
            <person name="Zhang A."/>
            <person name="Moore M.J."/>
            <person name="Landis J.B."/>
            <person name="Lin N."/>
            <person name="Zhang H."/>
            <person name="Zhang X."/>
            <person name="Huang J."/>
            <person name="Zhang X."/>
            <person name="Sun H."/>
            <person name="Wang H."/>
        </authorList>
    </citation>
    <scope>NUCLEOTIDE SEQUENCE [LARGE SCALE GENOMIC DNA]</scope>
    <source>
        <strain evidence="4">TB1705</strain>
        <tissue evidence="4">Leaf</tissue>
    </source>
</reference>
<protein>
    <recommendedName>
        <fullName evidence="6">ATPase AAA-type core domain-containing protein</fullName>
    </recommendedName>
</protein>
<accession>A0A7J7N4M1</accession>
<evidence type="ECO:0000256" key="3">
    <source>
        <dbReference type="SAM" id="MobiDB-lite"/>
    </source>
</evidence>
<comment type="caution">
    <text evidence="4">The sequence shown here is derived from an EMBL/GenBank/DDBJ whole genome shotgun (WGS) entry which is preliminary data.</text>
</comment>
<evidence type="ECO:0000256" key="2">
    <source>
        <dbReference type="ARBA" id="ARBA00022840"/>
    </source>
</evidence>
<evidence type="ECO:0000256" key="1">
    <source>
        <dbReference type="ARBA" id="ARBA00022741"/>
    </source>
</evidence>
<dbReference type="GO" id="GO:0005524">
    <property type="term" value="F:ATP binding"/>
    <property type="evidence" value="ECO:0007669"/>
    <property type="project" value="UniProtKB-KW"/>
</dbReference>
<keyword evidence="5" id="KW-1185">Reference proteome</keyword>